<feature type="transmembrane region" description="Helical" evidence="1">
    <location>
        <begin position="147"/>
        <end position="166"/>
    </location>
</feature>
<reference evidence="2" key="1">
    <citation type="submission" date="2021-01" db="EMBL/GenBank/DDBJ databases">
        <authorList>
            <person name="Corre E."/>
            <person name="Pelletier E."/>
            <person name="Niang G."/>
            <person name="Scheremetjew M."/>
            <person name="Finn R."/>
            <person name="Kale V."/>
            <person name="Holt S."/>
            <person name="Cochrane G."/>
            <person name="Meng A."/>
            <person name="Brown T."/>
            <person name="Cohen L."/>
        </authorList>
    </citation>
    <scope>NUCLEOTIDE SEQUENCE</scope>
    <source>
        <strain evidence="2">SoJaBio B1-5/56/2</strain>
    </source>
</reference>
<evidence type="ECO:0000313" key="2">
    <source>
        <dbReference type="EMBL" id="CAE2335998.1"/>
    </source>
</evidence>
<accession>A0A7S4UC85</accession>
<feature type="transmembrane region" description="Helical" evidence="1">
    <location>
        <begin position="60"/>
        <end position="85"/>
    </location>
</feature>
<gene>
    <name evidence="2" type="ORF">NAES01612_LOCUS24187</name>
</gene>
<feature type="transmembrane region" description="Helical" evidence="1">
    <location>
        <begin position="122"/>
        <end position="141"/>
    </location>
</feature>
<keyword evidence="1" id="KW-0472">Membrane</keyword>
<keyword evidence="1" id="KW-1133">Transmembrane helix</keyword>
<protein>
    <submittedName>
        <fullName evidence="2">Uncharacterized protein</fullName>
    </submittedName>
</protein>
<feature type="transmembrane region" description="Helical" evidence="1">
    <location>
        <begin position="248"/>
        <end position="268"/>
    </location>
</feature>
<proteinExistence type="predicted"/>
<feature type="transmembrane region" description="Helical" evidence="1">
    <location>
        <begin position="91"/>
        <end position="110"/>
    </location>
</feature>
<evidence type="ECO:0000256" key="1">
    <source>
        <dbReference type="SAM" id="Phobius"/>
    </source>
</evidence>
<name>A0A7S4UC85_9EUKA</name>
<feature type="transmembrane region" description="Helical" evidence="1">
    <location>
        <begin position="218"/>
        <end position="242"/>
    </location>
</feature>
<organism evidence="2">
    <name type="scientific">Paramoeba aestuarina</name>
    <dbReference type="NCBI Taxonomy" id="180227"/>
    <lineage>
        <taxon>Eukaryota</taxon>
        <taxon>Amoebozoa</taxon>
        <taxon>Discosea</taxon>
        <taxon>Flabellinia</taxon>
        <taxon>Dactylopodida</taxon>
        <taxon>Paramoebidae</taxon>
        <taxon>Paramoeba</taxon>
    </lineage>
</organism>
<dbReference type="EMBL" id="HBKR01036997">
    <property type="protein sequence ID" value="CAE2335998.1"/>
    <property type="molecule type" value="Transcribed_RNA"/>
</dbReference>
<sequence>MTLLPTLVTLVSVLWGVFWLGSLLQTGKEYLYNRKRRREYILSFGEIARLGSRGKTFHSVLLLIILSKFLSMLALSLDISCRVWFLNQSCSAVSFSLSEFCFFSFLFLFSNGWSTMSFTLHLSWFYDALYYLSICTFLFFATFYFHALGACFVLYVIVPPLLFSLLNKHATYLQLRHSWVSDPIGNQVSEGDEDYEAWSWTVKSLSTKLYAFTQTQTIISVYLFVYLFATFAYFFFILVFQVVWEDDVYPLILQANCLWFALYFYWLVGPRRAKEGLFWIPSFEDGWEERGFEPQVAVGRIDAMKYHRQLISSYEIVTKNMCLVQYPQSPKKGEESGEEFPEKNKEGEIMRGVCLAVVQETDYRWPKKKKKKNRKGEEKAGD</sequence>
<dbReference type="AlphaFoldDB" id="A0A7S4UC85"/>
<feature type="transmembrane region" description="Helical" evidence="1">
    <location>
        <begin position="6"/>
        <end position="27"/>
    </location>
</feature>
<keyword evidence="1" id="KW-0812">Transmembrane</keyword>